<feature type="transmembrane region" description="Helical" evidence="1">
    <location>
        <begin position="6"/>
        <end position="25"/>
    </location>
</feature>
<dbReference type="Pfam" id="PF13709">
    <property type="entry name" value="DUF4159"/>
    <property type="match status" value="1"/>
</dbReference>
<evidence type="ECO:0000259" key="3">
    <source>
        <dbReference type="Pfam" id="PF13709"/>
    </source>
</evidence>
<keyword evidence="5" id="KW-1185">Reference proteome</keyword>
<sequence>MGALGFANPILLVALAALPAIWWLLRVTPPRPAREIFPPLAILARIAKREETPATSPWWLTALRMLLAALVILALSGPMLDPHRNTLSKAGPLALVIDNDWAAAPDWSDRVATAEALIEQAGRADVPVSLTLTAEQANDPVPTSADTALTRLKAAEPRPLEADRRTAFASLATALGTTPPGTLAFVSSGIKAGKDEDFTSLAASLKPGETWLYSARNTVAAITEVKNGIDNTDVTVTRPFAQGPQTIALDALDEKGRVLMKGTAEFKDGETVATGKIAAPIELRNDFARVAITASRQAGGTYLLDDGFKRRRIGLLSGETRFLSQPLLSPLYYIKRALSPYADIAEPGAADLAKAIPDLIAEKPSVIILADIGKLPEAAYPQILDWIKAGGTLVRFAGPRLAAAPADDPLVPVDLRQGERSLGGALSWSEPQPLAPFPEKSPFAGLPKPDGVTVTRQVLANPSPTLAEHTWASLADGTPLVTAKKLEAGQIVLFHTSADTSWSNLALSGHFVEMLRRITQMSRAHGGAAPGTAETLAPFRLLNANGVLTAETSGAKPLTIAAGKVPTPSFDTPPGLYGTEEGFTALNLFRPGDTLAPLNFAPQGLAVTASGLAGSGTTELRPALLLTAFLLLVADSIAVFVMGGALSGLFSRRRAGSAAAIVLALGATLTLMPHDARAADDSRPGDNKIIAALDTTHLAYVRTGEADVDRISEAGLLGLSDFIRYRTSLEPGDPVGLDIAKDDLAFYPIIYWPVTATAPMPSQDAINRIDAYMRAGGTVLFDTRDQDTSLEGAAAGPNTERLQAILASLDIPPLEPVPHSHVLTKSFYLLQNFPGRYAGSPLWIEATGDAKRDAARPVQRGDGVSPILITGNDFAGAWATDRSGNPLLPTVPPDERQRDMAFRSGVNIVMYMLTGNYKSDQVHIPALLERLGQ</sequence>
<gene>
    <name evidence="4" type="ORF">ABID16_000260</name>
</gene>
<dbReference type="InterPro" id="IPR025297">
    <property type="entry name" value="DUF4159"/>
</dbReference>
<name>A0ABV2ITZ5_9HYPH</name>
<dbReference type="PANTHER" id="PTHR37464:SF1">
    <property type="entry name" value="BLL2463 PROTEIN"/>
    <property type="match status" value="1"/>
</dbReference>
<protein>
    <recommendedName>
        <fullName evidence="6">RNA-binding protein</fullName>
    </recommendedName>
</protein>
<dbReference type="SUPFAM" id="SSF52317">
    <property type="entry name" value="Class I glutamine amidotransferase-like"/>
    <property type="match status" value="1"/>
</dbReference>
<feature type="domain" description="Aerotolerance regulator N-terminal" evidence="2">
    <location>
        <begin position="4"/>
        <end position="78"/>
    </location>
</feature>
<dbReference type="Pfam" id="PF07584">
    <property type="entry name" value="BatA"/>
    <property type="match status" value="1"/>
</dbReference>
<keyword evidence="1" id="KW-0812">Transmembrane</keyword>
<dbReference type="InterPro" id="IPR029062">
    <property type="entry name" value="Class_I_gatase-like"/>
</dbReference>
<feature type="domain" description="DUF4159" evidence="3">
    <location>
        <begin position="697"/>
        <end position="913"/>
    </location>
</feature>
<dbReference type="InterPro" id="IPR011933">
    <property type="entry name" value="Double_TM_dom"/>
</dbReference>
<proteinExistence type="predicted"/>
<dbReference type="Gene3D" id="3.40.50.880">
    <property type="match status" value="1"/>
</dbReference>
<reference evidence="4 5" key="1">
    <citation type="submission" date="2024-06" db="EMBL/GenBank/DDBJ databases">
        <title>Genomic Encyclopedia of Type Strains, Phase IV (KMG-IV): sequencing the most valuable type-strain genomes for metagenomic binning, comparative biology and taxonomic classification.</title>
        <authorList>
            <person name="Goeker M."/>
        </authorList>
    </citation>
    <scope>NUCLEOTIDE SEQUENCE [LARGE SCALE GENOMIC DNA]</scope>
    <source>
        <strain evidence="4 5">DSM 29780</strain>
    </source>
</reference>
<evidence type="ECO:0000256" key="1">
    <source>
        <dbReference type="SAM" id="Phobius"/>
    </source>
</evidence>
<evidence type="ECO:0000259" key="2">
    <source>
        <dbReference type="Pfam" id="PF07584"/>
    </source>
</evidence>
<feature type="transmembrane region" description="Helical" evidence="1">
    <location>
        <begin position="623"/>
        <end position="643"/>
    </location>
</feature>
<keyword evidence="1" id="KW-1133">Transmembrane helix</keyword>
<evidence type="ECO:0000313" key="4">
    <source>
        <dbReference type="EMBL" id="MET3611955.1"/>
    </source>
</evidence>
<dbReference type="InterPro" id="IPR024163">
    <property type="entry name" value="Aerotolerance_reg_N"/>
</dbReference>
<evidence type="ECO:0000313" key="5">
    <source>
        <dbReference type="Proteomes" id="UP001549047"/>
    </source>
</evidence>
<dbReference type="EMBL" id="JBEPMB010000001">
    <property type="protein sequence ID" value="MET3611955.1"/>
    <property type="molecule type" value="Genomic_DNA"/>
</dbReference>
<organism evidence="4 5">
    <name type="scientific">Rhizobium aquaticum</name>
    <dbReference type="NCBI Taxonomy" id="1549636"/>
    <lineage>
        <taxon>Bacteria</taxon>
        <taxon>Pseudomonadati</taxon>
        <taxon>Pseudomonadota</taxon>
        <taxon>Alphaproteobacteria</taxon>
        <taxon>Hyphomicrobiales</taxon>
        <taxon>Rhizobiaceae</taxon>
        <taxon>Rhizobium/Agrobacterium group</taxon>
        <taxon>Rhizobium</taxon>
    </lineage>
</organism>
<accession>A0ABV2ITZ5</accession>
<dbReference type="Gene3D" id="3.40.50.12140">
    <property type="entry name" value="Domain of unknown function DUF4159"/>
    <property type="match status" value="1"/>
</dbReference>
<dbReference type="RefSeq" id="WP_354554493.1">
    <property type="nucleotide sequence ID" value="NZ_JBEPMB010000001.1"/>
</dbReference>
<keyword evidence="1" id="KW-0472">Membrane</keyword>
<feature type="transmembrane region" description="Helical" evidence="1">
    <location>
        <begin position="58"/>
        <end position="80"/>
    </location>
</feature>
<dbReference type="Proteomes" id="UP001549047">
    <property type="component" value="Unassembled WGS sequence"/>
</dbReference>
<dbReference type="CDD" id="cd03143">
    <property type="entry name" value="A4_beta-galactosidase_middle_domain"/>
    <property type="match status" value="1"/>
</dbReference>
<comment type="caution">
    <text evidence="4">The sequence shown here is derived from an EMBL/GenBank/DDBJ whole genome shotgun (WGS) entry which is preliminary data.</text>
</comment>
<feature type="transmembrane region" description="Helical" evidence="1">
    <location>
        <begin position="655"/>
        <end position="673"/>
    </location>
</feature>
<dbReference type="PANTHER" id="PTHR37464">
    <property type="entry name" value="BLL2463 PROTEIN"/>
    <property type="match status" value="1"/>
</dbReference>
<dbReference type="NCBIfam" id="TIGR02226">
    <property type="entry name" value="two_anch"/>
    <property type="match status" value="1"/>
</dbReference>
<evidence type="ECO:0008006" key="6">
    <source>
        <dbReference type="Google" id="ProtNLM"/>
    </source>
</evidence>